<dbReference type="InterPro" id="IPR003448">
    <property type="entry name" value="Mopterin_biosynth_MoaE"/>
</dbReference>
<dbReference type="PANTHER" id="PTHR23404">
    <property type="entry name" value="MOLYBDOPTERIN SYNTHASE RELATED"/>
    <property type="match status" value="1"/>
</dbReference>
<name>A0ABR2X561_9FUNG</name>
<keyword evidence="2" id="KW-1185">Reference proteome</keyword>
<dbReference type="CDD" id="cd00756">
    <property type="entry name" value="MoaE"/>
    <property type="match status" value="1"/>
</dbReference>
<keyword evidence="1" id="KW-0808">Transferase</keyword>
<accession>A0ABR2X561</accession>
<evidence type="ECO:0000313" key="2">
    <source>
        <dbReference type="Proteomes" id="UP001479436"/>
    </source>
</evidence>
<dbReference type="SUPFAM" id="SSF54690">
    <property type="entry name" value="Molybdopterin synthase subunit MoaE"/>
    <property type="match status" value="1"/>
</dbReference>
<reference evidence="1 2" key="1">
    <citation type="submission" date="2023-04" db="EMBL/GenBank/DDBJ databases">
        <title>Genome of Basidiobolus ranarum AG-B5.</title>
        <authorList>
            <person name="Stajich J.E."/>
            <person name="Carter-House D."/>
            <person name="Gryganskyi A."/>
        </authorList>
    </citation>
    <scope>NUCLEOTIDE SEQUENCE [LARGE SCALE GENOMIC DNA]</scope>
    <source>
        <strain evidence="1 2">AG-B5</strain>
    </source>
</reference>
<evidence type="ECO:0000313" key="1">
    <source>
        <dbReference type="EMBL" id="KAK9768916.1"/>
    </source>
</evidence>
<dbReference type="EC" id="2.8.1.12" evidence="1"/>
<gene>
    <name evidence="1" type="primary">MOCS2</name>
    <name evidence="1" type="ORF">K7432_000043</name>
</gene>
<comment type="caution">
    <text evidence="1">The sequence shown here is derived from an EMBL/GenBank/DDBJ whole genome shotgun (WGS) entry which is preliminary data.</text>
</comment>
<sequence length="133" mass="14801">MNHIKVLAGEQLFVPSEITALVKDPKAGAVSTYSGFVRAKSGGQDVSHVCFHGEPEVMEARMEEMANEARQKWDLVHVAMYHRIGRIPAGEESGIIAVSSPHRKDSIQAIDYLVDQMKLRLRGKNNKQETSEN</sequence>
<dbReference type="Pfam" id="PF02391">
    <property type="entry name" value="MoaE"/>
    <property type="match status" value="1"/>
</dbReference>
<dbReference type="GO" id="GO:0030366">
    <property type="term" value="F:molybdopterin synthase activity"/>
    <property type="evidence" value="ECO:0007669"/>
    <property type="project" value="UniProtKB-EC"/>
</dbReference>
<proteinExistence type="predicted"/>
<dbReference type="Gene3D" id="3.90.1170.40">
    <property type="entry name" value="Molybdopterin biosynthesis MoaE subunit"/>
    <property type="match status" value="1"/>
</dbReference>
<dbReference type="Proteomes" id="UP001479436">
    <property type="component" value="Unassembled WGS sequence"/>
</dbReference>
<dbReference type="EMBL" id="JASJQH010000001">
    <property type="protein sequence ID" value="KAK9768916.1"/>
    <property type="molecule type" value="Genomic_DNA"/>
</dbReference>
<dbReference type="InterPro" id="IPR036563">
    <property type="entry name" value="MoaE_sf"/>
</dbReference>
<protein>
    <submittedName>
        <fullName evidence="1">Molybdopterin synthase catalytic subunit</fullName>
        <ecNumber evidence="1">2.8.1.12</ecNumber>
    </submittedName>
</protein>
<organism evidence="1 2">
    <name type="scientific">Basidiobolus ranarum</name>
    <dbReference type="NCBI Taxonomy" id="34480"/>
    <lineage>
        <taxon>Eukaryota</taxon>
        <taxon>Fungi</taxon>
        <taxon>Fungi incertae sedis</taxon>
        <taxon>Zoopagomycota</taxon>
        <taxon>Entomophthoromycotina</taxon>
        <taxon>Basidiobolomycetes</taxon>
        <taxon>Basidiobolales</taxon>
        <taxon>Basidiobolaceae</taxon>
        <taxon>Basidiobolus</taxon>
    </lineage>
</organism>